<dbReference type="Proteomes" id="UP000214365">
    <property type="component" value="Unassembled WGS sequence"/>
</dbReference>
<dbReference type="EMBL" id="LFMY01000010">
    <property type="protein sequence ID" value="OKL58305.1"/>
    <property type="molecule type" value="Genomic_DNA"/>
</dbReference>
<dbReference type="RefSeq" id="XP_020118426.1">
    <property type="nucleotide sequence ID" value="XM_020268904.1"/>
</dbReference>
<keyword evidence="3" id="KW-1185">Reference proteome</keyword>
<evidence type="ECO:0000256" key="1">
    <source>
        <dbReference type="SAM" id="MobiDB-lite"/>
    </source>
</evidence>
<gene>
    <name evidence="2" type="ORF">UA08_06608</name>
</gene>
<feature type="region of interest" description="Disordered" evidence="1">
    <location>
        <begin position="24"/>
        <end position="114"/>
    </location>
</feature>
<evidence type="ECO:0000313" key="3">
    <source>
        <dbReference type="Proteomes" id="UP000214365"/>
    </source>
</evidence>
<dbReference type="GeneID" id="31006363"/>
<reference evidence="2 3" key="1">
    <citation type="submission" date="2015-06" db="EMBL/GenBank/DDBJ databases">
        <title>Talaromyces atroroseus IBT 11181 draft genome.</title>
        <authorList>
            <person name="Rasmussen K.B."/>
            <person name="Rasmussen S."/>
            <person name="Petersen B."/>
            <person name="Sicheritz-Ponten T."/>
            <person name="Mortensen U.H."/>
            <person name="Thrane U."/>
        </authorList>
    </citation>
    <scope>NUCLEOTIDE SEQUENCE [LARGE SCALE GENOMIC DNA]</scope>
    <source>
        <strain evidence="2 3">IBT 11181</strain>
    </source>
</reference>
<name>A0A225AV43_TALAT</name>
<organism evidence="2 3">
    <name type="scientific">Talaromyces atroroseus</name>
    <dbReference type="NCBI Taxonomy" id="1441469"/>
    <lineage>
        <taxon>Eukaryota</taxon>
        <taxon>Fungi</taxon>
        <taxon>Dikarya</taxon>
        <taxon>Ascomycota</taxon>
        <taxon>Pezizomycotina</taxon>
        <taxon>Eurotiomycetes</taxon>
        <taxon>Eurotiomycetidae</taxon>
        <taxon>Eurotiales</taxon>
        <taxon>Trichocomaceae</taxon>
        <taxon>Talaromyces</taxon>
        <taxon>Talaromyces sect. Trachyspermi</taxon>
    </lineage>
</organism>
<accession>A0A225AV43</accession>
<comment type="caution">
    <text evidence="2">The sequence shown here is derived from an EMBL/GenBank/DDBJ whole genome shotgun (WGS) entry which is preliminary data.</text>
</comment>
<evidence type="ECO:0000313" key="2">
    <source>
        <dbReference type="EMBL" id="OKL58305.1"/>
    </source>
</evidence>
<dbReference type="STRING" id="1441469.A0A225AV43"/>
<dbReference type="AlphaFoldDB" id="A0A225AV43"/>
<dbReference type="OrthoDB" id="1045822at2759"/>
<feature type="region of interest" description="Disordered" evidence="1">
    <location>
        <begin position="161"/>
        <end position="187"/>
    </location>
</feature>
<feature type="compositionally biased region" description="Pro residues" evidence="1">
    <location>
        <begin position="61"/>
        <end position="72"/>
    </location>
</feature>
<proteinExistence type="predicted"/>
<sequence length="231" mass="25563">MSRQPRIDTSVRQQVYSYVETPIELNGPDVWPPQAAEATPSQDAVYEAQQQQQQQQQQQPPSIPSIPIPQPIHTPQQHPTNAATHELEQARQMLMQERRAFSPSGTRPPEHPALSAPYAEGDVTASMHRASTITHSSSQYQSPPYPTVYGTLPEKRPLHTFEPASTSTPTLARTVPITPDTNPLQSPTFSVHRSGTFTSVNQESQDSFTNHQPVQTVAEIARGRSHKPIGL</sequence>
<feature type="compositionally biased region" description="Low complexity" evidence="1">
    <location>
        <begin position="49"/>
        <end position="60"/>
    </location>
</feature>
<protein>
    <submittedName>
        <fullName evidence="2">Uncharacterized protein</fullName>
    </submittedName>
</protein>